<evidence type="ECO:0000313" key="1">
    <source>
        <dbReference type="EMBL" id="NOU62867.1"/>
    </source>
</evidence>
<dbReference type="EMBL" id="WHNY01000005">
    <property type="protein sequence ID" value="NOU62867.1"/>
    <property type="molecule type" value="Genomic_DNA"/>
</dbReference>
<protein>
    <submittedName>
        <fullName evidence="1">Uncharacterized protein</fullName>
    </submittedName>
</protein>
<sequence>MTRMKKNRKAKQKKFLDGRIHKGNFLGAVVDNINNQIRVYSNDMLQKRIQRDSFVIGKSFDKLCGDELVQMGELFSKTTYLISNGFFRASHDEDRVKETCSKLLMNAISTIQASVELLRIGYTLQPCMLLRSAIETISTIAYFMMESNGYQVYLDGKLDVNKTIKYGKQLIPNLGQLQGLLSNHFVHISSLHSDLNGITKHTEITPPLTINLNMIKICIWCLFVTSELAFYDYFDTHKYWTKISDNEYKFEHNEEDREWISQFFKDEDSLSM</sequence>
<reference evidence="1 2" key="1">
    <citation type="submission" date="2019-10" db="EMBL/GenBank/DDBJ databases">
        <title>Description of Paenibacillus humi sp. nov.</title>
        <authorList>
            <person name="Carlier A."/>
            <person name="Qi S."/>
        </authorList>
    </citation>
    <scope>NUCLEOTIDE SEQUENCE [LARGE SCALE GENOMIC DNA]</scope>
    <source>
        <strain evidence="1 2">LMG 31461</strain>
    </source>
</reference>
<dbReference type="RefSeq" id="WP_171628680.1">
    <property type="nucleotide sequence ID" value="NZ_WHNY01000005.1"/>
</dbReference>
<proteinExistence type="predicted"/>
<keyword evidence="2" id="KW-1185">Reference proteome</keyword>
<gene>
    <name evidence="1" type="ORF">GC096_02240</name>
</gene>
<name>A0ABX1X3M5_9BACL</name>
<organism evidence="1 2">
    <name type="scientific">Paenibacillus plantarum</name>
    <dbReference type="NCBI Taxonomy" id="2654975"/>
    <lineage>
        <taxon>Bacteria</taxon>
        <taxon>Bacillati</taxon>
        <taxon>Bacillota</taxon>
        <taxon>Bacilli</taxon>
        <taxon>Bacillales</taxon>
        <taxon>Paenibacillaceae</taxon>
        <taxon>Paenibacillus</taxon>
    </lineage>
</organism>
<accession>A0ABX1X3M5</accession>
<evidence type="ECO:0000313" key="2">
    <source>
        <dbReference type="Proteomes" id="UP000653578"/>
    </source>
</evidence>
<dbReference type="Proteomes" id="UP000653578">
    <property type="component" value="Unassembled WGS sequence"/>
</dbReference>
<comment type="caution">
    <text evidence="1">The sequence shown here is derived from an EMBL/GenBank/DDBJ whole genome shotgun (WGS) entry which is preliminary data.</text>
</comment>